<dbReference type="EC" id="2.5.1.18" evidence="1"/>
<evidence type="ECO:0000256" key="3">
    <source>
        <dbReference type="ARBA" id="ARBA00047960"/>
    </source>
</evidence>
<evidence type="ECO:0000256" key="1">
    <source>
        <dbReference type="ARBA" id="ARBA00012452"/>
    </source>
</evidence>
<reference evidence="7 8" key="1">
    <citation type="journal article" date="2019" name="New Phytol.">
        <title>Comparative genomics reveals unique wood-decay strategies and fruiting body development in the Schizophyllaceae.</title>
        <authorList>
            <person name="Almasi E."/>
            <person name="Sahu N."/>
            <person name="Krizsan K."/>
            <person name="Balint B."/>
            <person name="Kovacs G.M."/>
            <person name="Kiss B."/>
            <person name="Cseklye J."/>
            <person name="Drula E."/>
            <person name="Henrissat B."/>
            <person name="Nagy I."/>
            <person name="Chovatia M."/>
            <person name="Adam C."/>
            <person name="LaButti K."/>
            <person name="Lipzen A."/>
            <person name="Riley R."/>
            <person name="Grigoriev I.V."/>
            <person name="Nagy L.G."/>
        </authorList>
    </citation>
    <scope>NUCLEOTIDE SEQUENCE [LARGE SCALE GENOMIC DNA]</scope>
    <source>
        <strain evidence="7 8">NL-1724</strain>
    </source>
</reference>
<dbReference type="SUPFAM" id="SSF52833">
    <property type="entry name" value="Thioredoxin-like"/>
    <property type="match status" value="1"/>
</dbReference>
<dbReference type="AlphaFoldDB" id="A0A550CIQ5"/>
<organism evidence="7 8">
    <name type="scientific">Schizophyllum amplum</name>
    <dbReference type="NCBI Taxonomy" id="97359"/>
    <lineage>
        <taxon>Eukaryota</taxon>
        <taxon>Fungi</taxon>
        <taxon>Dikarya</taxon>
        <taxon>Basidiomycota</taxon>
        <taxon>Agaricomycotina</taxon>
        <taxon>Agaricomycetes</taxon>
        <taxon>Agaricomycetidae</taxon>
        <taxon>Agaricales</taxon>
        <taxon>Schizophyllaceae</taxon>
        <taxon>Schizophyllum</taxon>
    </lineage>
</organism>
<dbReference type="GO" id="GO:0043295">
    <property type="term" value="F:glutathione binding"/>
    <property type="evidence" value="ECO:0007669"/>
    <property type="project" value="TreeGrafter"/>
</dbReference>
<dbReference type="GO" id="GO:0005737">
    <property type="term" value="C:cytoplasm"/>
    <property type="evidence" value="ECO:0007669"/>
    <property type="project" value="TreeGrafter"/>
</dbReference>
<dbReference type="Gene3D" id="1.20.1050.10">
    <property type="match status" value="1"/>
</dbReference>
<evidence type="ECO:0000313" key="8">
    <source>
        <dbReference type="Proteomes" id="UP000320762"/>
    </source>
</evidence>
<feature type="domain" description="GST C-terminal" evidence="6">
    <location>
        <begin position="89"/>
        <end position="214"/>
    </location>
</feature>
<dbReference type="Pfam" id="PF02798">
    <property type="entry name" value="GST_N"/>
    <property type="match status" value="1"/>
</dbReference>
<dbReference type="InterPro" id="IPR040079">
    <property type="entry name" value="Glutathione_S-Trfase"/>
</dbReference>
<dbReference type="SUPFAM" id="SSF47616">
    <property type="entry name" value="GST C-terminal domain-like"/>
    <property type="match status" value="1"/>
</dbReference>
<dbReference type="InterPro" id="IPR036249">
    <property type="entry name" value="Thioredoxin-like_sf"/>
</dbReference>
<dbReference type="InterPro" id="IPR004046">
    <property type="entry name" value="GST_C"/>
</dbReference>
<dbReference type="FunFam" id="3.40.30.10:FF:000016">
    <property type="entry name" value="Glutathione S-transferase F2"/>
    <property type="match status" value="1"/>
</dbReference>
<keyword evidence="8" id="KW-1185">Reference proteome</keyword>
<dbReference type="PROSITE" id="PS50404">
    <property type="entry name" value="GST_NTER"/>
    <property type="match status" value="1"/>
</dbReference>
<dbReference type="InterPro" id="IPR004045">
    <property type="entry name" value="Glutathione_S-Trfase_N"/>
</dbReference>
<dbReference type="Gene3D" id="3.40.30.10">
    <property type="entry name" value="Glutaredoxin"/>
    <property type="match status" value="1"/>
</dbReference>
<comment type="similarity">
    <text evidence="4">Belongs to the GST superfamily.</text>
</comment>
<evidence type="ECO:0000256" key="2">
    <source>
        <dbReference type="ARBA" id="ARBA00022679"/>
    </source>
</evidence>
<dbReference type="PROSITE" id="PS50405">
    <property type="entry name" value="GST_CTER"/>
    <property type="match status" value="1"/>
</dbReference>
<dbReference type="OrthoDB" id="249703at2759"/>
<name>A0A550CIQ5_9AGAR</name>
<proteinExistence type="inferred from homology"/>
<feature type="domain" description="GST N-terminal" evidence="5">
    <location>
        <begin position="1"/>
        <end position="82"/>
    </location>
</feature>
<evidence type="ECO:0000259" key="5">
    <source>
        <dbReference type="PROSITE" id="PS50404"/>
    </source>
</evidence>
<dbReference type="GO" id="GO:0004364">
    <property type="term" value="F:glutathione transferase activity"/>
    <property type="evidence" value="ECO:0007669"/>
    <property type="project" value="UniProtKB-EC"/>
</dbReference>
<dbReference type="SFLD" id="SFLDG01154">
    <property type="entry name" value="Main.5:_Phi-like"/>
    <property type="match status" value="1"/>
</dbReference>
<dbReference type="PANTHER" id="PTHR43900">
    <property type="entry name" value="GLUTATHIONE S-TRANSFERASE RHO"/>
    <property type="match status" value="1"/>
</dbReference>
<dbReference type="CDD" id="cd03053">
    <property type="entry name" value="GST_N_Phi"/>
    <property type="match status" value="1"/>
</dbReference>
<protein>
    <recommendedName>
        <fullName evidence="1">glutathione transferase</fullName>
        <ecNumber evidence="1">2.5.1.18</ecNumber>
    </recommendedName>
</protein>
<dbReference type="InterPro" id="IPR010987">
    <property type="entry name" value="Glutathione-S-Trfase_C-like"/>
</dbReference>
<dbReference type="STRING" id="97359.A0A550CIQ5"/>
<dbReference type="GO" id="GO:0006749">
    <property type="term" value="P:glutathione metabolic process"/>
    <property type="evidence" value="ECO:0007669"/>
    <property type="project" value="TreeGrafter"/>
</dbReference>
<comment type="caution">
    <text evidence="7">The sequence shown here is derived from an EMBL/GenBank/DDBJ whole genome shotgun (WGS) entry which is preliminary data.</text>
</comment>
<evidence type="ECO:0000259" key="6">
    <source>
        <dbReference type="PROSITE" id="PS50405"/>
    </source>
</evidence>
<dbReference type="Pfam" id="PF00043">
    <property type="entry name" value="GST_C"/>
    <property type="match status" value="1"/>
</dbReference>
<sequence>MVLTLYGKPMSTCTRRVAVVLVEKQVLFKFVPVDFSTGEHKTPEHLAKQPFGQVPYIDDDGFIVFESRAICRYICDKYPEQGTSLVPIELKAKALFEQAVSIEGSNFDQFAAPAALEKWFKPNKGLKGNDELAAALLSTLDKKLEGYEAILSKQKYLAGDEVTLADLFHLPYGSLLPKIGFNGLEEKPNVARWWKDITSRQSWLAVKDGIEETA</sequence>
<dbReference type="SFLD" id="SFLDG00358">
    <property type="entry name" value="Main_(cytGST)"/>
    <property type="match status" value="1"/>
</dbReference>
<gene>
    <name evidence="7" type="ORF">BD626DRAFT_629520</name>
</gene>
<dbReference type="PANTHER" id="PTHR43900:SF3">
    <property type="entry name" value="GLUTATHIONE S-TRANSFERASE RHO"/>
    <property type="match status" value="1"/>
</dbReference>
<dbReference type="Proteomes" id="UP000320762">
    <property type="component" value="Unassembled WGS sequence"/>
</dbReference>
<comment type="catalytic activity">
    <reaction evidence="3">
        <text>RX + glutathione = an S-substituted glutathione + a halide anion + H(+)</text>
        <dbReference type="Rhea" id="RHEA:16437"/>
        <dbReference type="ChEBI" id="CHEBI:15378"/>
        <dbReference type="ChEBI" id="CHEBI:16042"/>
        <dbReference type="ChEBI" id="CHEBI:17792"/>
        <dbReference type="ChEBI" id="CHEBI:57925"/>
        <dbReference type="ChEBI" id="CHEBI:90779"/>
        <dbReference type="EC" id="2.5.1.18"/>
    </reaction>
</comment>
<dbReference type="InterPro" id="IPR036282">
    <property type="entry name" value="Glutathione-S-Trfase_C_sf"/>
</dbReference>
<dbReference type="EMBL" id="VDMD01000007">
    <property type="protein sequence ID" value="TRM64616.1"/>
    <property type="molecule type" value="Genomic_DNA"/>
</dbReference>
<evidence type="ECO:0000256" key="4">
    <source>
        <dbReference type="RuleBase" id="RU003494"/>
    </source>
</evidence>
<evidence type="ECO:0000313" key="7">
    <source>
        <dbReference type="EMBL" id="TRM64616.1"/>
    </source>
</evidence>
<keyword evidence="2" id="KW-0808">Transferase</keyword>
<accession>A0A550CIQ5</accession>
<dbReference type="SFLD" id="SFLDS00019">
    <property type="entry name" value="Glutathione_Transferase_(cytos"/>
    <property type="match status" value="1"/>
</dbReference>